<evidence type="ECO:0000313" key="5">
    <source>
        <dbReference type="EMBL" id="STO20769.1"/>
    </source>
</evidence>
<dbReference type="InterPro" id="IPR025110">
    <property type="entry name" value="AMP-bd_C"/>
</dbReference>
<name>A0A377G807_9GAMM</name>
<feature type="domain" description="AMP-dependent synthetase/ligase" evidence="3">
    <location>
        <begin position="8"/>
        <end position="369"/>
    </location>
</feature>
<organism evidence="5 6">
    <name type="scientific">Fluoribacter dumoffii</name>
    <dbReference type="NCBI Taxonomy" id="463"/>
    <lineage>
        <taxon>Bacteria</taxon>
        <taxon>Pseudomonadati</taxon>
        <taxon>Pseudomonadota</taxon>
        <taxon>Gammaproteobacteria</taxon>
        <taxon>Legionellales</taxon>
        <taxon>Legionellaceae</taxon>
        <taxon>Fluoribacter</taxon>
    </lineage>
</organism>
<evidence type="ECO:0000313" key="6">
    <source>
        <dbReference type="Proteomes" id="UP000254554"/>
    </source>
</evidence>
<dbReference type="OrthoDB" id="5296889at2"/>
<accession>A0A377G807</accession>
<dbReference type="GO" id="GO:0031956">
    <property type="term" value="F:medium-chain fatty acid-CoA ligase activity"/>
    <property type="evidence" value="ECO:0007669"/>
    <property type="project" value="TreeGrafter"/>
</dbReference>
<dbReference type="Pfam" id="PF00501">
    <property type="entry name" value="AMP-binding"/>
    <property type="match status" value="1"/>
</dbReference>
<dbReference type="GO" id="GO:0006631">
    <property type="term" value="P:fatty acid metabolic process"/>
    <property type="evidence" value="ECO:0007669"/>
    <property type="project" value="TreeGrafter"/>
</dbReference>
<gene>
    <name evidence="5" type="primary">hcl</name>
    <name evidence="5" type="ORF">NCTC11370_00828</name>
</gene>
<feature type="domain" description="AMP-binding enzyme C-terminal" evidence="4">
    <location>
        <begin position="419"/>
        <end position="492"/>
    </location>
</feature>
<dbReference type="SUPFAM" id="SSF56801">
    <property type="entry name" value="Acetyl-CoA synthetase-like"/>
    <property type="match status" value="1"/>
</dbReference>
<dbReference type="GeneID" id="93292555"/>
<evidence type="ECO:0000256" key="1">
    <source>
        <dbReference type="ARBA" id="ARBA00006432"/>
    </source>
</evidence>
<dbReference type="EC" id="6.2.1.27" evidence="5"/>
<dbReference type="PANTHER" id="PTHR43201:SF5">
    <property type="entry name" value="MEDIUM-CHAIN ACYL-COA LIGASE ACSF2, MITOCHONDRIAL"/>
    <property type="match status" value="1"/>
</dbReference>
<dbReference type="Gene3D" id="3.40.50.12780">
    <property type="entry name" value="N-terminal domain of ligase-like"/>
    <property type="match status" value="1"/>
</dbReference>
<dbReference type="RefSeq" id="WP_010653066.1">
    <property type="nucleotide sequence ID" value="NZ_JAPHOS010000001.1"/>
</dbReference>
<protein>
    <submittedName>
        <fullName evidence="5">3-hydroxybenzoate--CoA/4-hydroxybenzoate--CoA ligase</fullName>
        <ecNumber evidence="5">6.2.1.27</ecNumber>
    </submittedName>
</protein>
<proteinExistence type="inferred from homology"/>
<dbReference type="GO" id="GO:0018859">
    <property type="term" value="F:4-hydroxybenzoate-CoA ligase activity"/>
    <property type="evidence" value="ECO:0007669"/>
    <property type="project" value="UniProtKB-EC"/>
</dbReference>
<dbReference type="InterPro" id="IPR000873">
    <property type="entry name" value="AMP-dep_synth/lig_dom"/>
</dbReference>
<keyword evidence="6" id="KW-1185">Reference proteome</keyword>
<evidence type="ECO:0000259" key="3">
    <source>
        <dbReference type="Pfam" id="PF00501"/>
    </source>
</evidence>
<dbReference type="InterPro" id="IPR042099">
    <property type="entry name" value="ANL_N_sf"/>
</dbReference>
<dbReference type="Gene3D" id="3.30.300.30">
    <property type="match status" value="1"/>
</dbReference>
<evidence type="ECO:0000256" key="2">
    <source>
        <dbReference type="ARBA" id="ARBA00022598"/>
    </source>
</evidence>
<keyword evidence="2 5" id="KW-0436">Ligase</keyword>
<dbReference type="EMBL" id="UGGT01000001">
    <property type="protein sequence ID" value="STO20769.1"/>
    <property type="molecule type" value="Genomic_DNA"/>
</dbReference>
<dbReference type="STRING" id="1094715.GCA_000236165_01593"/>
<comment type="similarity">
    <text evidence="1">Belongs to the ATP-dependent AMP-binding enzyme family.</text>
</comment>
<dbReference type="Pfam" id="PF13193">
    <property type="entry name" value="AMP-binding_C"/>
    <property type="match status" value="1"/>
</dbReference>
<evidence type="ECO:0000259" key="4">
    <source>
        <dbReference type="Pfam" id="PF13193"/>
    </source>
</evidence>
<dbReference type="PANTHER" id="PTHR43201">
    <property type="entry name" value="ACYL-COA SYNTHETASE"/>
    <property type="match status" value="1"/>
</dbReference>
<dbReference type="Proteomes" id="UP000254554">
    <property type="component" value="Unassembled WGS sequence"/>
</dbReference>
<dbReference type="PROSITE" id="PS00455">
    <property type="entry name" value="AMP_BINDING"/>
    <property type="match status" value="1"/>
</dbReference>
<dbReference type="InterPro" id="IPR045851">
    <property type="entry name" value="AMP-bd_C_sf"/>
</dbReference>
<sequence>MQLNTLLTESAEKFPDKIALIIEQQSYTYKKLHEMAQNLAVSFVATGVSKGDCVAFLLPNGIEIILCYYACFMIGAIAVPVNIQFNNEFIHYALEQSKPHIFITTPAHYEHLLRDKSILKEMKHCYLTSESTRYSGVLNFQDLLFPGKVPPAPSMNIEEDDPALIFFTSGTTGLPKAVIHSHHSLIAGTINQIKQIHITHHDQTLVMFPVCYLIGLGSQILPFHAAGATVVLLPSFNPENALAKLHSYGITKIYGFPKLYLELINHAESLGYEINTLNFCFSAGDATPISLQKKFNLLFHIAITEGCGMSELQIYSMNPPYGKKKTGSIGFPIEGMEMALLDEKGEFILKPNKTGEIIVRGESMCSGYWENSSLTVQTIKNGWLHTGDLAFRDEEGYYWFVSRKVDIIHRGKQLISPIEIENIFYKHDAVKEAAAIALPSINKVNDDRIIVYVVLKPWEKHLPPKVLMDFAHGKLSPIKHPHQVIILNQLPYGFTGKIDRNMLRSMAHQLDQE</sequence>
<dbReference type="InterPro" id="IPR020845">
    <property type="entry name" value="AMP-binding_CS"/>
</dbReference>
<reference evidence="5 6" key="1">
    <citation type="submission" date="2018-06" db="EMBL/GenBank/DDBJ databases">
        <authorList>
            <consortium name="Pathogen Informatics"/>
            <person name="Doyle S."/>
        </authorList>
    </citation>
    <scope>NUCLEOTIDE SEQUENCE [LARGE SCALE GENOMIC DNA]</scope>
    <source>
        <strain evidence="5 6">NCTC11370</strain>
    </source>
</reference>
<dbReference type="AlphaFoldDB" id="A0A377G807"/>